<keyword evidence="3" id="KW-0539">Nucleus</keyword>
<dbReference type="EMBL" id="JAPTSV010000006">
    <property type="protein sequence ID" value="KAJ1526905.1"/>
    <property type="molecule type" value="Genomic_DNA"/>
</dbReference>
<dbReference type="PANTHER" id="PTHR16056:SF2">
    <property type="entry name" value="TESTIS-EXPRESSED PROTEIN 10"/>
    <property type="match status" value="1"/>
</dbReference>
<dbReference type="InterPro" id="IPR011989">
    <property type="entry name" value="ARM-like"/>
</dbReference>
<protein>
    <recommendedName>
        <fullName evidence="5">Pre-rRNA-processing protein Ipi1 N-terminal domain-containing protein</fullName>
    </recommendedName>
</protein>
<evidence type="ECO:0000256" key="3">
    <source>
        <dbReference type="ARBA" id="ARBA00023242"/>
    </source>
</evidence>
<keyword evidence="7" id="KW-1185">Reference proteome</keyword>
<name>A0AAV7XSS7_9NEOP</name>
<evidence type="ECO:0000259" key="5">
    <source>
        <dbReference type="Pfam" id="PF12333"/>
    </source>
</evidence>
<feature type="region of interest" description="Disordered" evidence="4">
    <location>
        <begin position="408"/>
        <end position="428"/>
    </location>
</feature>
<evidence type="ECO:0000313" key="7">
    <source>
        <dbReference type="Proteomes" id="UP001075354"/>
    </source>
</evidence>
<organism evidence="6 7">
    <name type="scientific">Megalurothrips usitatus</name>
    <name type="common">bean blossom thrips</name>
    <dbReference type="NCBI Taxonomy" id="439358"/>
    <lineage>
        <taxon>Eukaryota</taxon>
        <taxon>Metazoa</taxon>
        <taxon>Ecdysozoa</taxon>
        <taxon>Arthropoda</taxon>
        <taxon>Hexapoda</taxon>
        <taxon>Insecta</taxon>
        <taxon>Pterygota</taxon>
        <taxon>Neoptera</taxon>
        <taxon>Paraneoptera</taxon>
        <taxon>Thysanoptera</taxon>
        <taxon>Terebrantia</taxon>
        <taxon>Thripoidea</taxon>
        <taxon>Thripidae</taxon>
        <taxon>Megalurothrips</taxon>
    </lineage>
</organism>
<comment type="caution">
    <text evidence="6">The sequence shown here is derived from an EMBL/GenBank/DDBJ whole genome shotgun (WGS) entry which is preliminary data.</text>
</comment>
<comment type="subcellular location">
    <subcellularLocation>
        <location evidence="1">Nucleus</location>
    </subcellularLocation>
</comment>
<comment type="similarity">
    <text evidence="2">Belongs to the IPI1/TEX10 family.</text>
</comment>
<dbReference type="PANTHER" id="PTHR16056">
    <property type="entry name" value="REGULATOR OF MICROTUBULE DYNAMICS PROTEIN"/>
    <property type="match status" value="1"/>
</dbReference>
<dbReference type="Gene3D" id="1.25.10.10">
    <property type="entry name" value="Leucine-rich Repeat Variant"/>
    <property type="match status" value="1"/>
</dbReference>
<dbReference type="GO" id="GO:0071339">
    <property type="term" value="C:MLL1 complex"/>
    <property type="evidence" value="ECO:0007669"/>
    <property type="project" value="TreeGrafter"/>
</dbReference>
<feature type="domain" description="Pre-rRNA-processing protein Ipi1 N-terminal" evidence="5">
    <location>
        <begin position="141"/>
        <end position="236"/>
    </location>
</feature>
<sequence length="706" mass="79011">MGRPGAAQRGKKAEKAKVKLKGHATKFLPKGKNITNTTFKVRKIVLQDQLKTPDGTQPLTKRKLNIKEVFSKFDHYSSSQRQEGLHGLSQLLSQMDMGHLTSHLSGILDGLAKLSLDSESSVRRQSAQILAAVFPLVKETQLLPFSSVLGSYLSCAMTHIKIGVQEDSLLLFDALLENAPGIAAASANQLLPCVLDMISQSRSDHNSSRELSVQLSSNLISSTWRAKVFGRLQALLVVSLKYRKEKGELGRKISNQEPFSTTVNPTSPSNFPLYNSIYATPVCLPGIFLKSMKGSKQLLHDDVQLRAFVDSIMPLMLDSWMEVNPQSSQKSKNRNEDPGLPLQSALILHCVLEIIDLLWQHLVSWDEENARQDLTTWFKTTYFKEFNKFLGKGFPYSARSTILLDDDDDDDDNSKEVSQGRGRRRSKTNKKITEELAVLKLALPYLLKDKDEHSSAEAIPKCVLQNLTLCHLLTNLCQIPTVEVREKIFDTLISYLNQWSSYLLPWSDHLLRALRSVFEKSSKWGCNLDPLLAAVVSRYHKSSAKRSASHQALASQLCDLLGEVSVLTKFQHVESCESFHDWIVQLPASLGTGQVTLNKLCIFNKLASMNNVPFLEGLHSAFDSLLGAVSNFELLDGENHAEKEAALASLFYWINKWNGNQINALRNVLSGDKCSSSLSKKISSILLIRKDKLEKLENTSWLEKFL</sequence>
<evidence type="ECO:0000313" key="6">
    <source>
        <dbReference type="EMBL" id="KAJ1526905.1"/>
    </source>
</evidence>
<accession>A0AAV7XSS7</accession>
<dbReference type="AlphaFoldDB" id="A0AAV7XSS7"/>
<evidence type="ECO:0000256" key="2">
    <source>
        <dbReference type="ARBA" id="ARBA00006427"/>
    </source>
</evidence>
<dbReference type="SUPFAM" id="SSF48371">
    <property type="entry name" value="ARM repeat"/>
    <property type="match status" value="1"/>
</dbReference>
<evidence type="ECO:0000256" key="1">
    <source>
        <dbReference type="ARBA" id="ARBA00004123"/>
    </source>
</evidence>
<gene>
    <name evidence="6" type="ORF">ONE63_008456</name>
</gene>
<dbReference type="InterPro" id="IPR016024">
    <property type="entry name" value="ARM-type_fold"/>
</dbReference>
<dbReference type="Proteomes" id="UP001075354">
    <property type="component" value="Chromosome 6"/>
</dbReference>
<dbReference type="Pfam" id="PF12333">
    <property type="entry name" value="Ipi1_N"/>
    <property type="match status" value="1"/>
</dbReference>
<proteinExistence type="inferred from homology"/>
<dbReference type="InterPro" id="IPR024679">
    <property type="entry name" value="Ipi1_N"/>
</dbReference>
<reference evidence="6" key="1">
    <citation type="submission" date="2022-12" db="EMBL/GenBank/DDBJ databases">
        <title>Chromosome-level genome assembly of the bean flower thrips Megalurothrips usitatus.</title>
        <authorList>
            <person name="Ma L."/>
            <person name="Liu Q."/>
            <person name="Li H."/>
            <person name="Cai W."/>
        </authorList>
    </citation>
    <scope>NUCLEOTIDE SEQUENCE</scope>
    <source>
        <strain evidence="6">Cailab_2022a</strain>
    </source>
</reference>
<evidence type="ECO:0000256" key="4">
    <source>
        <dbReference type="SAM" id="MobiDB-lite"/>
    </source>
</evidence>